<accession>A0A9Q0G058</accession>
<name>A0A9Q0G058_9ROSI</name>
<evidence type="ECO:0000256" key="2">
    <source>
        <dbReference type="ARBA" id="ARBA00010271"/>
    </source>
</evidence>
<evidence type="ECO:0000313" key="9">
    <source>
        <dbReference type="EMBL" id="KAJ4839870.1"/>
    </source>
</evidence>
<evidence type="ECO:0000313" key="10">
    <source>
        <dbReference type="Proteomes" id="UP001141552"/>
    </source>
</evidence>
<dbReference type="GO" id="GO:0016757">
    <property type="term" value="F:glycosyltransferase activity"/>
    <property type="evidence" value="ECO:0007669"/>
    <property type="project" value="UniProtKB-KW"/>
</dbReference>
<keyword evidence="5" id="KW-0333">Golgi apparatus</keyword>
<keyword evidence="7" id="KW-0812">Transmembrane</keyword>
<dbReference type="OrthoDB" id="1924787at2759"/>
<dbReference type="InterPro" id="IPR040911">
    <property type="entry name" value="Exostosin_GT47"/>
</dbReference>
<protein>
    <recommendedName>
        <fullName evidence="8">Exostosin GT47 domain-containing protein</fullName>
    </recommendedName>
</protein>
<feature type="region of interest" description="Disordered" evidence="6">
    <location>
        <begin position="87"/>
        <end position="117"/>
    </location>
</feature>
<dbReference type="EMBL" id="JAKUCV010003177">
    <property type="protein sequence ID" value="KAJ4839870.1"/>
    <property type="molecule type" value="Genomic_DNA"/>
</dbReference>
<proteinExistence type="inferred from homology"/>
<feature type="transmembrane region" description="Helical" evidence="7">
    <location>
        <begin position="20"/>
        <end position="41"/>
    </location>
</feature>
<evidence type="ECO:0000259" key="8">
    <source>
        <dbReference type="Pfam" id="PF03016"/>
    </source>
</evidence>
<keyword evidence="3" id="KW-0328">Glycosyltransferase</keyword>
<sequence length="641" mass="73082">MESQYRFSCQGLRLVGIRRVLTVVGVVIIVFTLFQCVVVPYGKRWSDSSGDWPTVLGFIENATVSNYSISSGMHAFDVVENDTRSSYSEGIDRDEDVMEVSKAESNSPSEKSKNDALTSKMGFSFGTENGDITDDDPSRQAEAIDKGHGHLQQSEKVENTGLATDLSLEAPGNTTGIVPVLFQGLPPTSGENAGAESRNSVSLLPTNVTPADPIIRTIGTLPRNINLSSLNKSSITSGTLRNRGKEMQPISISQMDLLLHQSRPRRISARDRELLSARMMIQNAPIVANSSGLHTPAFRNISEFIRSYELMERILKVFIYKEGEKPVFHQAKMRGIYASEGWFMKLMEGNKKFVVRDPRKAHLFYLPFSSQMLRISLFEQNSRGQKYLEEYLKQYVDLIAQKYGFWNRTGGADHFLVACHDWASRMTRRYMRNCIRVLCNANAAKDFIIGKDTALPATYIRSAENPLKDIGGKPPSERSFLAFFAGGIHGYVRPVLLQYWENKEPDMKIFGPMPRDIESKQRYREHMKSSKYCICVRGYEVYSPRVVEAIFYECVPVIISDNYVPPFFEVLNWEAFSVFVQEKDIPNLRNILLSIPEEKYLAMQFAVKMVQKHFLWHKKPVKYDLFHMILHSVWRNRVFQL</sequence>
<organism evidence="9 10">
    <name type="scientific">Turnera subulata</name>
    <dbReference type="NCBI Taxonomy" id="218843"/>
    <lineage>
        <taxon>Eukaryota</taxon>
        <taxon>Viridiplantae</taxon>
        <taxon>Streptophyta</taxon>
        <taxon>Embryophyta</taxon>
        <taxon>Tracheophyta</taxon>
        <taxon>Spermatophyta</taxon>
        <taxon>Magnoliopsida</taxon>
        <taxon>eudicotyledons</taxon>
        <taxon>Gunneridae</taxon>
        <taxon>Pentapetalae</taxon>
        <taxon>rosids</taxon>
        <taxon>fabids</taxon>
        <taxon>Malpighiales</taxon>
        <taxon>Passifloraceae</taxon>
        <taxon>Turnera</taxon>
    </lineage>
</organism>
<dbReference type="Proteomes" id="UP001141552">
    <property type="component" value="Unassembled WGS sequence"/>
</dbReference>
<keyword evidence="3" id="KW-0808">Transferase</keyword>
<comment type="caution">
    <text evidence="9">The sequence shown here is derived from an EMBL/GenBank/DDBJ whole genome shotgun (WGS) entry which is preliminary data.</text>
</comment>
<feature type="domain" description="Exostosin GT47" evidence="8">
    <location>
        <begin position="313"/>
        <end position="593"/>
    </location>
</feature>
<dbReference type="AlphaFoldDB" id="A0A9Q0G058"/>
<dbReference type="Pfam" id="PF03016">
    <property type="entry name" value="Exostosin_GT47"/>
    <property type="match status" value="1"/>
</dbReference>
<dbReference type="InterPro" id="IPR004263">
    <property type="entry name" value="Exostosin"/>
</dbReference>
<reference evidence="9" key="2">
    <citation type="journal article" date="2023" name="Plants (Basel)">
        <title>Annotation of the Turnera subulata (Passifloraceae) Draft Genome Reveals the S-Locus Evolved after the Divergence of Turneroideae from Passifloroideae in a Stepwise Manner.</title>
        <authorList>
            <person name="Henning P.M."/>
            <person name="Roalson E.H."/>
            <person name="Mir W."/>
            <person name="McCubbin A.G."/>
            <person name="Shore J.S."/>
        </authorList>
    </citation>
    <scope>NUCLEOTIDE SEQUENCE</scope>
    <source>
        <strain evidence="9">F60SS</strain>
    </source>
</reference>
<keyword evidence="4" id="KW-0735">Signal-anchor</keyword>
<keyword evidence="7" id="KW-1133">Transmembrane helix</keyword>
<keyword evidence="10" id="KW-1185">Reference proteome</keyword>
<evidence type="ECO:0000256" key="6">
    <source>
        <dbReference type="SAM" id="MobiDB-lite"/>
    </source>
</evidence>
<dbReference type="PANTHER" id="PTHR11062:SF77">
    <property type="entry name" value="GLYCOSYLTRANSFERASE FAMILY EXOSTOSIN PROTEIN"/>
    <property type="match status" value="1"/>
</dbReference>
<dbReference type="GO" id="GO:0000139">
    <property type="term" value="C:Golgi membrane"/>
    <property type="evidence" value="ECO:0007669"/>
    <property type="project" value="UniProtKB-SubCell"/>
</dbReference>
<feature type="non-terminal residue" evidence="9">
    <location>
        <position position="641"/>
    </location>
</feature>
<keyword evidence="7" id="KW-0472">Membrane</keyword>
<evidence type="ECO:0000256" key="4">
    <source>
        <dbReference type="ARBA" id="ARBA00022968"/>
    </source>
</evidence>
<gene>
    <name evidence="9" type="ORF">Tsubulata_003174</name>
</gene>
<evidence type="ECO:0000256" key="7">
    <source>
        <dbReference type="SAM" id="Phobius"/>
    </source>
</evidence>
<comment type="subcellular location">
    <subcellularLocation>
        <location evidence="1">Golgi apparatus membrane</location>
        <topology evidence="1">Single-pass type II membrane protein</topology>
    </subcellularLocation>
</comment>
<comment type="similarity">
    <text evidence="2">Belongs to the glycosyltransferase 47 family.</text>
</comment>
<evidence type="ECO:0000256" key="1">
    <source>
        <dbReference type="ARBA" id="ARBA00004323"/>
    </source>
</evidence>
<dbReference type="PANTHER" id="PTHR11062">
    <property type="entry name" value="EXOSTOSIN HEPARAN SULFATE GLYCOSYLTRANSFERASE -RELATED"/>
    <property type="match status" value="1"/>
</dbReference>
<evidence type="ECO:0000256" key="3">
    <source>
        <dbReference type="ARBA" id="ARBA00022676"/>
    </source>
</evidence>
<evidence type="ECO:0000256" key="5">
    <source>
        <dbReference type="ARBA" id="ARBA00023034"/>
    </source>
</evidence>
<reference evidence="9" key="1">
    <citation type="submission" date="2022-02" db="EMBL/GenBank/DDBJ databases">
        <authorList>
            <person name="Henning P.M."/>
            <person name="McCubbin A.G."/>
            <person name="Shore J.S."/>
        </authorList>
    </citation>
    <scope>NUCLEOTIDE SEQUENCE</scope>
    <source>
        <strain evidence="9">F60SS</strain>
        <tissue evidence="9">Leaves</tissue>
    </source>
</reference>